<evidence type="ECO:0000256" key="3">
    <source>
        <dbReference type="ARBA" id="ARBA00022448"/>
    </source>
</evidence>
<evidence type="ECO:0000256" key="7">
    <source>
        <dbReference type="ARBA" id="ARBA00023310"/>
    </source>
</evidence>
<keyword evidence="8" id="KW-0375">Hydrogen ion transport</keyword>
<evidence type="ECO:0000256" key="8">
    <source>
        <dbReference type="HAMAP-Rule" id="MF_00530"/>
    </source>
</evidence>
<keyword evidence="5 8" id="KW-0472">Membrane</keyword>
<dbReference type="Gene3D" id="2.60.15.10">
    <property type="entry name" value="F0F1 ATP synthase delta/epsilon subunit, N-terminal"/>
    <property type="match status" value="1"/>
</dbReference>
<dbReference type="InterPro" id="IPR020546">
    <property type="entry name" value="ATP_synth_F1_dsu/esu_N"/>
</dbReference>
<evidence type="ECO:0000256" key="5">
    <source>
        <dbReference type="ARBA" id="ARBA00023136"/>
    </source>
</evidence>
<dbReference type="PANTHER" id="PTHR13822">
    <property type="entry name" value="ATP SYNTHASE DELTA/EPSILON CHAIN"/>
    <property type="match status" value="1"/>
</dbReference>
<evidence type="ECO:0000256" key="4">
    <source>
        <dbReference type="ARBA" id="ARBA00023065"/>
    </source>
</evidence>
<reference evidence="12" key="1">
    <citation type="submission" date="2016-06" db="EMBL/GenBank/DDBJ databases">
        <authorList>
            <person name="Varghese N."/>
        </authorList>
    </citation>
    <scope>NUCLEOTIDE SEQUENCE [LARGE SCALE GENOMIC DNA]</scope>
    <source>
        <strain evidence="12">DSM 46123</strain>
    </source>
</reference>
<dbReference type="PANTHER" id="PTHR13822:SF10">
    <property type="entry name" value="ATP SYNTHASE EPSILON CHAIN, CHLOROPLASTIC"/>
    <property type="match status" value="1"/>
</dbReference>
<keyword evidence="3 8" id="KW-0813">Transport</keyword>
<dbReference type="InterPro" id="IPR001469">
    <property type="entry name" value="ATP_synth_F1_dsu/esu"/>
</dbReference>
<comment type="subunit">
    <text evidence="8 9">F-type ATPases have 2 components, CF(1) - the catalytic core - and CF(0) - the membrane proton channel. CF(1) has five subunits: alpha(3), beta(3), gamma(1), delta(1), epsilon(1). CF(0) has three main subunits: a, b and c.</text>
</comment>
<dbReference type="InterPro" id="IPR036771">
    <property type="entry name" value="ATPsynth_dsu/esu_N"/>
</dbReference>
<dbReference type="NCBIfam" id="NF009977">
    <property type="entry name" value="PRK13442.1"/>
    <property type="match status" value="1"/>
</dbReference>
<keyword evidence="7 8" id="KW-0066">ATP synthesis</keyword>
<dbReference type="HAMAP" id="MF_00530">
    <property type="entry name" value="ATP_synth_epsil_bac"/>
    <property type="match status" value="1"/>
</dbReference>
<comment type="subcellular location">
    <subcellularLocation>
        <location evidence="1 8">Cell membrane</location>
        <topology evidence="1 8">Peripheral membrane protein</topology>
    </subcellularLocation>
</comment>
<name>A0A1C6R818_9ACTN</name>
<dbReference type="GO" id="GO:0046933">
    <property type="term" value="F:proton-transporting ATP synthase activity, rotational mechanism"/>
    <property type="evidence" value="ECO:0007669"/>
    <property type="project" value="UniProtKB-UniRule"/>
</dbReference>
<evidence type="ECO:0000313" key="11">
    <source>
        <dbReference type="EMBL" id="SCL13055.1"/>
    </source>
</evidence>
<dbReference type="Proteomes" id="UP000198906">
    <property type="component" value="Unassembled WGS sequence"/>
</dbReference>
<gene>
    <name evidence="8" type="primary">atpC</name>
    <name evidence="11" type="ORF">GA0074694_0137</name>
</gene>
<evidence type="ECO:0000256" key="1">
    <source>
        <dbReference type="ARBA" id="ARBA00004202"/>
    </source>
</evidence>
<dbReference type="Pfam" id="PF02823">
    <property type="entry name" value="ATP-synt_DE_N"/>
    <property type="match status" value="1"/>
</dbReference>
<proteinExistence type="inferred from homology"/>
<evidence type="ECO:0000259" key="10">
    <source>
        <dbReference type="Pfam" id="PF02823"/>
    </source>
</evidence>
<keyword evidence="6 8" id="KW-0139">CF(1)</keyword>
<dbReference type="GO" id="GO:0005524">
    <property type="term" value="F:ATP binding"/>
    <property type="evidence" value="ECO:0007669"/>
    <property type="project" value="UniProtKB-UniRule"/>
</dbReference>
<evidence type="ECO:0000256" key="2">
    <source>
        <dbReference type="ARBA" id="ARBA00005712"/>
    </source>
</evidence>
<dbReference type="NCBIfam" id="TIGR01216">
    <property type="entry name" value="ATP_synt_epsi"/>
    <property type="match status" value="1"/>
</dbReference>
<evidence type="ECO:0000256" key="9">
    <source>
        <dbReference type="RuleBase" id="RU003656"/>
    </source>
</evidence>
<comment type="similarity">
    <text evidence="2 8 9">Belongs to the ATPase epsilon chain family.</text>
</comment>
<dbReference type="GO" id="GO:0005886">
    <property type="term" value="C:plasma membrane"/>
    <property type="evidence" value="ECO:0007669"/>
    <property type="project" value="UniProtKB-SubCell"/>
</dbReference>
<dbReference type="STRING" id="47866.GA0074694_0137"/>
<organism evidence="11 12">
    <name type="scientific">Micromonospora inyonensis</name>
    <dbReference type="NCBI Taxonomy" id="47866"/>
    <lineage>
        <taxon>Bacteria</taxon>
        <taxon>Bacillati</taxon>
        <taxon>Actinomycetota</taxon>
        <taxon>Actinomycetes</taxon>
        <taxon>Micromonosporales</taxon>
        <taxon>Micromonosporaceae</taxon>
        <taxon>Micromonospora</taxon>
    </lineage>
</organism>
<keyword evidence="4 8" id="KW-0406">Ion transport</keyword>
<protein>
    <recommendedName>
        <fullName evidence="8">ATP synthase epsilon chain</fullName>
    </recommendedName>
    <alternativeName>
        <fullName evidence="8">ATP synthase F1 sector epsilon subunit</fullName>
    </alternativeName>
    <alternativeName>
        <fullName evidence="8">F-ATPase epsilon subunit</fullName>
    </alternativeName>
</protein>
<evidence type="ECO:0000313" key="12">
    <source>
        <dbReference type="Proteomes" id="UP000198906"/>
    </source>
</evidence>
<evidence type="ECO:0000256" key="6">
    <source>
        <dbReference type="ARBA" id="ARBA00023196"/>
    </source>
</evidence>
<dbReference type="EMBL" id="FMHU01000001">
    <property type="protein sequence ID" value="SCL13055.1"/>
    <property type="molecule type" value="Genomic_DNA"/>
</dbReference>
<keyword evidence="8" id="KW-1003">Cell membrane</keyword>
<keyword evidence="12" id="KW-1185">Reference proteome</keyword>
<feature type="domain" description="ATP synthase F1 complex delta/epsilon subunit N-terminal" evidence="10">
    <location>
        <begin position="5"/>
        <end position="85"/>
    </location>
</feature>
<dbReference type="SUPFAM" id="SSF51344">
    <property type="entry name" value="Epsilon subunit of F1F0-ATP synthase N-terminal domain"/>
    <property type="match status" value="1"/>
</dbReference>
<comment type="function">
    <text evidence="8">Produces ATP from ADP in the presence of a proton gradient across the membrane.</text>
</comment>
<sequence>MAQQLHVELVAVEEKVWSGEAEMVVARTTEGELGVLAGHAPLLGQLAEPGQVRIKLPGGEQVAYEVAGGFLSVSREGVTVLAESATPVSASQSH</sequence>
<dbReference type="GO" id="GO:0045259">
    <property type="term" value="C:proton-transporting ATP synthase complex"/>
    <property type="evidence" value="ECO:0007669"/>
    <property type="project" value="UniProtKB-KW"/>
</dbReference>
<dbReference type="RefSeq" id="WP_091450832.1">
    <property type="nucleotide sequence ID" value="NZ_FMHU01000001.1"/>
</dbReference>
<dbReference type="CDD" id="cd12152">
    <property type="entry name" value="F1-ATPase_delta"/>
    <property type="match status" value="1"/>
</dbReference>
<accession>A0A1C6R818</accession>
<dbReference type="AlphaFoldDB" id="A0A1C6R818"/>